<reference evidence="17 18" key="1">
    <citation type="submission" date="2019-07" db="EMBL/GenBank/DDBJ databases">
        <authorList>
            <person name="Kim J."/>
        </authorList>
    </citation>
    <scope>NUCLEOTIDE SEQUENCE [LARGE SCALE GENOMIC DNA]</scope>
    <source>
        <strain evidence="17 18">JC52</strain>
    </source>
</reference>
<dbReference type="EMBL" id="VNJI01000078">
    <property type="protein sequence ID" value="TVY00257.1"/>
    <property type="molecule type" value="Genomic_DNA"/>
</dbReference>
<dbReference type="OrthoDB" id="9776552at2"/>
<dbReference type="InterPro" id="IPR050640">
    <property type="entry name" value="Bact_2-comp_sensor_kinase"/>
</dbReference>
<keyword evidence="5" id="KW-0597">Phosphoprotein</keyword>
<keyword evidence="10" id="KW-0067">ATP-binding</keyword>
<keyword evidence="18" id="KW-1185">Reference proteome</keyword>
<dbReference type="InterPro" id="IPR003594">
    <property type="entry name" value="HATPase_dom"/>
</dbReference>
<dbReference type="PROSITE" id="PS50885">
    <property type="entry name" value="HAMP"/>
    <property type="match status" value="1"/>
</dbReference>
<evidence type="ECO:0000256" key="2">
    <source>
        <dbReference type="ARBA" id="ARBA00004651"/>
    </source>
</evidence>
<dbReference type="AlphaFoldDB" id="A0A559JK40"/>
<dbReference type="CDD" id="cd06225">
    <property type="entry name" value="HAMP"/>
    <property type="match status" value="1"/>
</dbReference>
<dbReference type="Pfam" id="PF02518">
    <property type="entry name" value="HATPase_c"/>
    <property type="match status" value="1"/>
</dbReference>
<dbReference type="RefSeq" id="WP_144854783.1">
    <property type="nucleotide sequence ID" value="NZ_VNJI01000078.1"/>
</dbReference>
<dbReference type="InterPro" id="IPR004358">
    <property type="entry name" value="Sig_transdc_His_kin-like_C"/>
</dbReference>
<name>A0A559JK40_9BACL</name>
<keyword evidence="8" id="KW-0547">Nucleotide-binding</keyword>
<organism evidence="17 18">
    <name type="scientific">Paenibacillus cremeus</name>
    <dbReference type="NCBI Taxonomy" id="2163881"/>
    <lineage>
        <taxon>Bacteria</taxon>
        <taxon>Bacillati</taxon>
        <taxon>Bacillota</taxon>
        <taxon>Bacilli</taxon>
        <taxon>Bacillales</taxon>
        <taxon>Paenibacillaceae</taxon>
        <taxon>Paenibacillus</taxon>
    </lineage>
</organism>
<keyword evidence="6" id="KW-0808">Transferase</keyword>
<keyword evidence="4" id="KW-1003">Cell membrane</keyword>
<dbReference type="Gene3D" id="1.10.8.500">
    <property type="entry name" value="HAMP domain in histidine kinase"/>
    <property type="match status" value="1"/>
</dbReference>
<comment type="caution">
    <text evidence="17">The sequence shown here is derived from an EMBL/GenBank/DDBJ whole genome shotgun (WGS) entry which is preliminary data.</text>
</comment>
<protein>
    <recommendedName>
        <fullName evidence="3">histidine kinase</fullName>
        <ecNumber evidence="3">2.7.13.3</ecNumber>
    </recommendedName>
</protein>
<dbReference type="SUPFAM" id="SSF55874">
    <property type="entry name" value="ATPase domain of HSP90 chaperone/DNA topoisomerase II/histidine kinase"/>
    <property type="match status" value="1"/>
</dbReference>
<feature type="transmembrane region" description="Helical" evidence="15">
    <location>
        <begin position="307"/>
        <end position="326"/>
    </location>
</feature>
<dbReference type="Gene3D" id="3.30.450.20">
    <property type="entry name" value="PAS domain"/>
    <property type="match status" value="1"/>
</dbReference>
<comment type="subcellular location">
    <subcellularLocation>
        <location evidence="2">Cell membrane</location>
        <topology evidence="2">Multi-pass membrane protein</topology>
    </subcellularLocation>
</comment>
<dbReference type="EC" id="2.7.13.3" evidence="3"/>
<keyword evidence="13 15" id="KW-0472">Membrane</keyword>
<keyword evidence="7 15" id="KW-0812">Transmembrane</keyword>
<keyword evidence="9" id="KW-0418">Kinase</keyword>
<dbReference type="PANTHER" id="PTHR34220">
    <property type="entry name" value="SENSOR HISTIDINE KINASE YPDA"/>
    <property type="match status" value="1"/>
</dbReference>
<evidence type="ECO:0000313" key="17">
    <source>
        <dbReference type="EMBL" id="TVY00257.1"/>
    </source>
</evidence>
<evidence type="ECO:0000256" key="3">
    <source>
        <dbReference type="ARBA" id="ARBA00012438"/>
    </source>
</evidence>
<evidence type="ECO:0000256" key="7">
    <source>
        <dbReference type="ARBA" id="ARBA00022692"/>
    </source>
</evidence>
<evidence type="ECO:0000313" key="18">
    <source>
        <dbReference type="Proteomes" id="UP000317036"/>
    </source>
</evidence>
<evidence type="ECO:0000256" key="6">
    <source>
        <dbReference type="ARBA" id="ARBA00022679"/>
    </source>
</evidence>
<evidence type="ECO:0000256" key="13">
    <source>
        <dbReference type="ARBA" id="ARBA00023136"/>
    </source>
</evidence>
<dbReference type="SUPFAM" id="SSF158472">
    <property type="entry name" value="HAMP domain-like"/>
    <property type="match status" value="1"/>
</dbReference>
<keyword evidence="11 15" id="KW-1133">Transmembrane helix</keyword>
<dbReference type="Proteomes" id="UP000317036">
    <property type="component" value="Unassembled WGS sequence"/>
</dbReference>
<evidence type="ECO:0000256" key="1">
    <source>
        <dbReference type="ARBA" id="ARBA00000085"/>
    </source>
</evidence>
<dbReference type="InterPro" id="IPR010559">
    <property type="entry name" value="Sig_transdc_His_kin_internal"/>
</dbReference>
<dbReference type="InterPro" id="IPR033479">
    <property type="entry name" value="dCache_1"/>
</dbReference>
<evidence type="ECO:0000259" key="16">
    <source>
        <dbReference type="PROSITE" id="PS50885"/>
    </source>
</evidence>
<evidence type="ECO:0000256" key="10">
    <source>
        <dbReference type="ARBA" id="ARBA00022840"/>
    </source>
</evidence>
<evidence type="ECO:0000256" key="5">
    <source>
        <dbReference type="ARBA" id="ARBA00022553"/>
    </source>
</evidence>
<dbReference type="SMART" id="SM00304">
    <property type="entry name" value="HAMP"/>
    <property type="match status" value="1"/>
</dbReference>
<dbReference type="GO" id="GO:0005886">
    <property type="term" value="C:plasma membrane"/>
    <property type="evidence" value="ECO:0007669"/>
    <property type="project" value="UniProtKB-SubCell"/>
</dbReference>
<dbReference type="InterPro" id="IPR036890">
    <property type="entry name" value="HATPase_C_sf"/>
</dbReference>
<comment type="catalytic activity">
    <reaction evidence="1">
        <text>ATP + protein L-histidine = ADP + protein N-phospho-L-histidine.</text>
        <dbReference type="EC" id="2.7.13.3"/>
    </reaction>
</comment>
<dbReference type="PANTHER" id="PTHR34220:SF11">
    <property type="entry name" value="SENSOR PROTEIN KINASE HPTS"/>
    <property type="match status" value="1"/>
</dbReference>
<dbReference type="Pfam" id="PF06580">
    <property type="entry name" value="His_kinase"/>
    <property type="match status" value="1"/>
</dbReference>
<evidence type="ECO:0000256" key="9">
    <source>
        <dbReference type="ARBA" id="ARBA00022777"/>
    </source>
</evidence>
<evidence type="ECO:0000256" key="14">
    <source>
        <dbReference type="SAM" id="MobiDB-lite"/>
    </source>
</evidence>
<gene>
    <name evidence="17" type="ORF">FPZ49_33535</name>
</gene>
<evidence type="ECO:0000256" key="8">
    <source>
        <dbReference type="ARBA" id="ARBA00022741"/>
    </source>
</evidence>
<evidence type="ECO:0000256" key="11">
    <source>
        <dbReference type="ARBA" id="ARBA00022989"/>
    </source>
</evidence>
<feature type="transmembrane region" description="Helical" evidence="15">
    <location>
        <begin position="18"/>
        <end position="37"/>
    </location>
</feature>
<accession>A0A559JK40</accession>
<dbReference type="GO" id="GO:0005524">
    <property type="term" value="F:ATP binding"/>
    <property type="evidence" value="ECO:0007669"/>
    <property type="project" value="UniProtKB-KW"/>
</dbReference>
<dbReference type="GO" id="GO:0000155">
    <property type="term" value="F:phosphorelay sensor kinase activity"/>
    <property type="evidence" value="ECO:0007669"/>
    <property type="project" value="InterPro"/>
</dbReference>
<feature type="domain" description="HAMP" evidence="16">
    <location>
        <begin position="327"/>
        <end position="379"/>
    </location>
</feature>
<sequence length="610" mass="68757">MFERVRDFFVFRSVRSRLMAASIACILLPAFFTLLIYNNLTQDAVKKQAVSNSQESLLLVNGSVTSLLKGMLNIANYVQTNSDMTSYFKVLASGAYPKETDEYTRFMDAKRITDQLRSLAAIGENSYVTVLLTDGTYFTTYQSSEYDPLLFMKEPWFHQLSQLSGFQSYWTGPTPTVFSSDRQRNPYQLSVVRTLRRDDTNIYGYVIVTFLENQLNRIFSQLSGGEEVMILDEQRRIISYPDPSRIEELAPFGPLAVGDQAASDVIPINGVNHLVTEQTLPFTGWHLVSMQPYRQAIVNTNTIFSKVFVFQLASFIVFLLLLLYLLRKFTMPLVRLGKTAGTVQRGNLTVRSGVRGVDEIGRLGNSFDLMLDKVNEMIDEVSDTQARKRRAELAMLQAQINPHFLFNVLNSIRMKVMKRGDADSAKMIAALSKLLRMTVSQEQDEITLHEELDLLTNYVDLMNMRQKEAVELQYDVSAEALLVKVPRFFLQPVVENAIIHGLNRKAGTIVVQGTMEPGALLLKVKDNGTGMDASKLETLRGKIDAESGKHPEQDGTGGGFSGIGLPNVSERMRMTFGEAFRMEVQSIEGEGTTIQMDIPWESLTRYEEVE</sequence>
<evidence type="ECO:0000256" key="15">
    <source>
        <dbReference type="SAM" id="Phobius"/>
    </source>
</evidence>
<keyword evidence="12" id="KW-0902">Two-component regulatory system</keyword>
<dbReference type="PRINTS" id="PR00344">
    <property type="entry name" value="BCTRLSENSOR"/>
</dbReference>
<dbReference type="Pfam" id="PF00672">
    <property type="entry name" value="HAMP"/>
    <property type="match status" value="1"/>
</dbReference>
<evidence type="ECO:0000256" key="12">
    <source>
        <dbReference type="ARBA" id="ARBA00023012"/>
    </source>
</evidence>
<proteinExistence type="predicted"/>
<dbReference type="Pfam" id="PF02743">
    <property type="entry name" value="dCache_1"/>
    <property type="match status" value="1"/>
</dbReference>
<evidence type="ECO:0000256" key="4">
    <source>
        <dbReference type="ARBA" id="ARBA00022475"/>
    </source>
</evidence>
<dbReference type="InterPro" id="IPR003660">
    <property type="entry name" value="HAMP_dom"/>
</dbReference>
<dbReference type="Gene3D" id="3.30.565.10">
    <property type="entry name" value="Histidine kinase-like ATPase, C-terminal domain"/>
    <property type="match status" value="1"/>
</dbReference>
<feature type="region of interest" description="Disordered" evidence="14">
    <location>
        <begin position="545"/>
        <end position="564"/>
    </location>
</feature>